<feature type="compositionally biased region" description="Low complexity" evidence="3">
    <location>
        <begin position="33"/>
        <end position="42"/>
    </location>
</feature>
<evidence type="ECO:0000256" key="3">
    <source>
        <dbReference type="SAM" id="MobiDB-lite"/>
    </source>
</evidence>
<dbReference type="CDD" id="cd18103">
    <property type="entry name" value="SpoU-like_RlmB"/>
    <property type="match status" value="1"/>
</dbReference>
<dbReference type="SUPFAM" id="SSF75217">
    <property type="entry name" value="alpha/beta knot"/>
    <property type="match status" value="1"/>
</dbReference>
<dbReference type="EMBL" id="JAUSWL010000009">
    <property type="protein sequence ID" value="MDQ0545509.1"/>
    <property type="molecule type" value="Genomic_DNA"/>
</dbReference>
<proteinExistence type="predicted"/>
<reference evidence="5" key="1">
    <citation type="submission" date="2023-07" db="EMBL/GenBank/DDBJ databases">
        <title>Genomic Encyclopedia of Type Strains, Phase IV (KMG-IV): sequencing the most valuable type-strain genomes for metagenomic binning, comparative biology and taxonomic classification.</title>
        <authorList>
            <person name="Goeker M."/>
        </authorList>
    </citation>
    <scope>NUCLEOTIDE SEQUENCE</scope>
    <source>
        <strain evidence="5">DSM 19569</strain>
    </source>
</reference>
<dbReference type="InterPro" id="IPR013123">
    <property type="entry name" value="SpoU_subst-bd"/>
</dbReference>
<dbReference type="AlphaFoldDB" id="A0AAJ1TVD5"/>
<dbReference type="Pfam" id="PF08032">
    <property type="entry name" value="SpoU_sub_bind"/>
    <property type="match status" value="1"/>
</dbReference>
<sequence length="276" mass="28610">MTGRRNDGRPGGPPRSGFRPGFRPGGRPGGSGPRPESGAPEGAAVLYGWHPVVQALGNAERGLHRLLATENAAARLTEEFGDALRITPELVRPSEIGRLLGPDAVHQGLYLEAEPLPAPGLDDLPADALLLALDQITDPHNVGAIVRTAAAFGVAGIVTTVRHAPGATGVLAKSASGGLEHVPFVTVRNLAEALIELGERGYTRIGLDSDAPASLDTLTIARPLVIVLGAEGKGLRERTRTCCDILARIPFSGAIRSLNVSNAAAITLYALGRPPA</sequence>
<keyword evidence="2 5" id="KW-0808">Transferase</keyword>
<dbReference type="GO" id="GO:0032259">
    <property type="term" value="P:methylation"/>
    <property type="evidence" value="ECO:0007669"/>
    <property type="project" value="UniProtKB-KW"/>
</dbReference>
<dbReference type="GO" id="GO:0003723">
    <property type="term" value="F:RNA binding"/>
    <property type="evidence" value="ECO:0007669"/>
    <property type="project" value="InterPro"/>
</dbReference>
<dbReference type="InterPro" id="IPR029026">
    <property type="entry name" value="tRNA_m1G_MTases_N"/>
</dbReference>
<gene>
    <name evidence="5" type="ORF">QO001_004453</name>
</gene>
<dbReference type="SUPFAM" id="SSF55315">
    <property type="entry name" value="L30e-like"/>
    <property type="match status" value="1"/>
</dbReference>
<feature type="compositionally biased region" description="Gly residues" evidence="3">
    <location>
        <begin position="23"/>
        <end position="32"/>
    </location>
</feature>
<organism evidence="5 6">
    <name type="scientific">Methylobacterium brachiatum</name>
    <dbReference type="NCBI Taxonomy" id="269660"/>
    <lineage>
        <taxon>Bacteria</taxon>
        <taxon>Pseudomonadati</taxon>
        <taxon>Pseudomonadota</taxon>
        <taxon>Alphaproteobacteria</taxon>
        <taxon>Hyphomicrobiales</taxon>
        <taxon>Methylobacteriaceae</taxon>
        <taxon>Methylobacterium</taxon>
    </lineage>
</organism>
<dbReference type="InterPro" id="IPR029028">
    <property type="entry name" value="Alpha/beta_knot_MTases"/>
</dbReference>
<dbReference type="InterPro" id="IPR029064">
    <property type="entry name" value="Ribosomal_eL30-like_sf"/>
</dbReference>
<evidence type="ECO:0000259" key="4">
    <source>
        <dbReference type="SMART" id="SM00967"/>
    </source>
</evidence>
<dbReference type="EC" id="2.1.1.185" evidence="5"/>
<comment type="caution">
    <text evidence="5">The sequence shown here is derived from an EMBL/GenBank/DDBJ whole genome shotgun (WGS) entry which is preliminary data.</text>
</comment>
<dbReference type="Gene3D" id="3.30.1330.30">
    <property type="match status" value="1"/>
</dbReference>
<dbReference type="GO" id="GO:0005829">
    <property type="term" value="C:cytosol"/>
    <property type="evidence" value="ECO:0007669"/>
    <property type="project" value="TreeGrafter"/>
</dbReference>
<dbReference type="RefSeq" id="WP_230367217.1">
    <property type="nucleotide sequence ID" value="NZ_CP033231.1"/>
</dbReference>
<feature type="region of interest" description="Disordered" evidence="3">
    <location>
        <begin position="1"/>
        <end position="42"/>
    </location>
</feature>
<dbReference type="GeneID" id="90834889"/>
<keyword evidence="1 5" id="KW-0489">Methyltransferase</keyword>
<dbReference type="GO" id="GO:0008173">
    <property type="term" value="F:RNA methyltransferase activity"/>
    <property type="evidence" value="ECO:0007669"/>
    <property type="project" value="InterPro"/>
</dbReference>
<dbReference type="InterPro" id="IPR001537">
    <property type="entry name" value="SpoU_MeTrfase"/>
</dbReference>
<dbReference type="Proteomes" id="UP001223420">
    <property type="component" value="Unassembled WGS sequence"/>
</dbReference>
<dbReference type="PANTHER" id="PTHR46429">
    <property type="entry name" value="23S RRNA (GUANOSINE-2'-O-)-METHYLTRANSFERASE RLMB"/>
    <property type="match status" value="1"/>
</dbReference>
<dbReference type="PANTHER" id="PTHR46429:SF1">
    <property type="entry name" value="23S RRNA (GUANOSINE-2'-O-)-METHYLTRANSFERASE RLMB"/>
    <property type="match status" value="1"/>
</dbReference>
<dbReference type="Pfam" id="PF00588">
    <property type="entry name" value="SpoU_methylase"/>
    <property type="match status" value="1"/>
</dbReference>
<protein>
    <submittedName>
        <fullName evidence="5">23S rRNA (Guanosine2251-2'-O)-methyltransferase</fullName>
        <ecNumber evidence="5">2.1.1.185</ecNumber>
    </submittedName>
</protein>
<name>A0AAJ1TVD5_9HYPH</name>
<evidence type="ECO:0000256" key="1">
    <source>
        <dbReference type="ARBA" id="ARBA00022603"/>
    </source>
</evidence>
<evidence type="ECO:0000313" key="5">
    <source>
        <dbReference type="EMBL" id="MDQ0545509.1"/>
    </source>
</evidence>
<dbReference type="SMART" id="SM00967">
    <property type="entry name" value="SpoU_sub_bind"/>
    <property type="match status" value="1"/>
</dbReference>
<evidence type="ECO:0000256" key="2">
    <source>
        <dbReference type="ARBA" id="ARBA00022679"/>
    </source>
</evidence>
<dbReference type="InterPro" id="IPR004441">
    <property type="entry name" value="rRNA_MeTrfase_TrmH"/>
</dbReference>
<evidence type="ECO:0000313" key="6">
    <source>
        <dbReference type="Proteomes" id="UP001223420"/>
    </source>
</evidence>
<dbReference type="GO" id="GO:0006396">
    <property type="term" value="P:RNA processing"/>
    <property type="evidence" value="ECO:0007669"/>
    <property type="project" value="InterPro"/>
</dbReference>
<accession>A0AAJ1TVD5</accession>
<dbReference type="Gene3D" id="3.40.1280.10">
    <property type="match status" value="1"/>
</dbReference>
<feature type="domain" description="RNA 2-O ribose methyltransferase substrate binding" evidence="4">
    <location>
        <begin position="45"/>
        <end position="119"/>
    </location>
</feature>